<feature type="region of interest" description="Disordered" evidence="5">
    <location>
        <begin position="167"/>
        <end position="189"/>
    </location>
</feature>
<name>A0ABU1WR28_9BURK</name>
<evidence type="ECO:0000256" key="4">
    <source>
        <dbReference type="ARBA" id="ARBA00022837"/>
    </source>
</evidence>
<evidence type="ECO:0000256" key="3">
    <source>
        <dbReference type="ARBA" id="ARBA00022801"/>
    </source>
</evidence>
<dbReference type="InterPro" id="IPR050738">
    <property type="entry name" value="Sulfatase"/>
</dbReference>
<dbReference type="Gene3D" id="3.40.720.10">
    <property type="entry name" value="Alkaline Phosphatase, subunit A"/>
    <property type="match status" value="1"/>
</dbReference>
<dbReference type="InterPro" id="IPR017850">
    <property type="entry name" value="Alkaline_phosphatase_core_sf"/>
</dbReference>
<dbReference type="InterPro" id="IPR000917">
    <property type="entry name" value="Sulfatase_N"/>
</dbReference>
<sequence>MSHSTQRPNILYIVSDDLGFADLGCYGGREAPFGPVSPNIDRLAAGGMKFTQGYANSPVCSPTRFALMTMRYQYRLRGALEEPINSRSKGSETLGLPPSMPTLPSLLSDAGYHTGLVGKWHLGYPPHFGPQRSGYDEFFGIMAGGVDYFTHCSSTGDHDLYIGEVAPDPGEARPPEGAQSSLGRPGGRLVPHKEVGYLTDVFSQRAVDYVNRHADDAKAGKPFFLSLHYTAPHWPWETRDDAHIAPEVAKNLFHLDGGNIHSYRRMIHHMDEGIGQIMAALRAQGLEENTLVVFTSDNGGERFSDNWPLVGGKMDLTEGGIRVPWIAHWPAAIAPGTTSLQHCMTMDWSATMLHLGGGQPHPDYPLDGVDLRPVLRDPVHSFDRPLYWRMNHRGQRALRVGDWKYLMVDGNEYLFNIPADERERANQARRDPQRLDALRQQWLDWNTTMPAIPADATVSLGFSVKDMPGR</sequence>
<dbReference type="InterPro" id="IPR024607">
    <property type="entry name" value="Sulfatase_CS"/>
</dbReference>
<dbReference type="PROSITE" id="PS00149">
    <property type="entry name" value="SULFATASE_2"/>
    <property type="match status" value="1"/>
</dbReference>
<comment type="similarity">
    <text evidence="1">Belongs to the sulfatase family.</text>
</comment>
<evidence type="ECO:0000313" key="8">
    <source>
        <dbReference type="Proteomes" id="UP001265700"/>
    </source>
</evidence>
<accession>A0ABU1WR28</accession>
<evidence type="ECO:0000313" key="7">
    <source>
        <dbReference type="EMBL" id="MDR7151763.1"/>
    </source>
</evidence>
<evidence type="ECO:0000256" key="1">
    <source>
        <dbReference type="ARBA" id="ARBA00008779"/>
    </source>
</evidence>
<protein>
    <submittedName>
        <fullName evidence="7">Arylsulfatase A-like enzyme</fullName>
    </submittedName>
</protein>
<gene>
    <name evidence="7" type="ORF">J2W49_003739</name>
</gene>
<proteinExistence type="inferred from homology"/>
<evidence type="ECO:0000259" key="6">
    <source>
        <dbReference type="Pfam" id="PF00884"/>
    </source>
</evidence>
<keyword evidence="3" id="KW-0378">Hydrolase</keyword>
<evidence type="ECO:0000256" key="5">
    <source>
        <dbReference type="SAM" id="MobiDB-lite"/>
    </source>
</evidence>
<feature type="domain" description="Sulfatase N-terminal" evidence="6">
    <location>
        <begin position="8"/>
        <end position="357"/>
    </location>
</feature>
<dbReference type="Gene3D" id="3.30.1120.10">
    <property type="match status" value="1"/>
</dbReference>
<dbReference type="Pfam" id="PF00884">
    <property type="entry name" value="Sulfatase"/>
    <property type="match status" value="1"/>
</dbReference>
<dbReference type="EMBL" id="JAVDWU010000008">
    <property type="protein sequence ID" value="MDR7151763.1"/>
    <property type="molecule type" value="Genomic_DNA"/>
</dbReference>
<dbReference type="SUPFAM" id="SSF53649">
    <property type="entry name" value="Alkaline phosphatase-like"/>
    <property type="match status" value="1"/>
</dbReference>
<comment type="caution">
    <text evidence="7">The sequence shown here is derived from an EMBL/GenBank/DDBJ whole genome shotgun (WGS) entry which is preliminary data.</text>
</comment>
<dbReference type="Proteomes" id="UP001265700">
    <property type="component" value="Unassembled WGS sequence"/>
</dbReference>
<reference evidence="7 8" key="1">
    <citation type="submission" date="2023-07" db="EMBL/GenBank/DDBJ databases">
        <title>Sorghum-associated microbial communities from plants grown in Nebraska, USA.</title>
        <authorList>
            <person name="Schachtman D."/>
        </authorList>
    </citation>
    <scope>NUCLEOTIDE SEQUENCE [LARGE SCALE GENOMIC DNA]</scope>
    <source>
        <strain evidence="7 8">4249</strain>
    </source>
</reference>
<dbReference type="PANTHER" id="PTHR42693:SF53">
    <property type="entry name" value="ENDO-4-O-SULFATASE"/>
    <property type="match status" value="1"/>
</dbReference>
<dbReference type="RefSeq" id="WP_310319748.1">
    <property type="nucleotide sequence ID" value="NZ_JAVDWU010000008.1"/>
</dbReference>
<keyword evidence="4" id="KW-0106">Calcium</keyword>
<dbReference type="PANTHER" id="PTHR42693">
    <property type="entry name" value="ARYLSULFATASE FAMILY MEMBER"/>
    <property type="match status" value="1"/>
</dbReference>
<keyword evidence="8" id="KW-1185">Reference proteome</keyword>
<keyword evidence="2" id="KW-0479">Metal-binding</keyword>
<evidence type="ECO:0000256" key="2">
    <source>
        <dbReference type="ARBA" id="ARBA00022723"/>
    </source>
</evidence>
<organism evidence="7 8">
    <name type="scientific">Hydrogenophaga palleronii</name>
    <dbReference type="NCBI Taxonomy" id="65655"/>
    <lineage>
        <taxon>Bacteria</taxon>
        <taxon>Pseudomonadati</taxon>
        <taxon>Pseudomonadota</taxon>
        <taxon>Betaproteobacteria</taxon>
        <taxon>Burkholderiales</taxon>
        <taxon>Comamonadaceae</taxon>
        <taxon>Hydrogenophaga</taxon>
    </lineage>
</organism>